<dbReference type="PANTHER" id="PTHR40393:SF1">
    <property type="entry name" value="LYSINE BIOSYNTHESIS PROTEIN-RELATED"/>
    <property type="match status" value="1"/>
</dbReference>
<evidence type="ECO:0000313" key="1">
    <source>
        <dbReference type="EMBL" id="MBU9723426.1"/>
    </source>
</evidence>
<dbReference type="Gene3D" id="2.20.28.160">
    <property type="match status" value="1"/>
</dbReference>
<gene>
    <name evidence="1" type="ORF">KS407_18570</name>
</gene>
<dbReference type="InterPro" id="IPR005906">
    <property type="entry name" value="LysW"/>
</dbReference>
<protein>
    <submittedName>
        <fullName evidence="1">Lysine biosynthesis protein LysW</fullName>
    </submittedName>
</protein>
<dbReference type="EMBL" id="JAHQCR010000077">
    <property type="protein sequence ID" value="MBU9723426.1"/>
    <property type="molecule type" value="Genomic_DNA"/>
</dbReference>
<dbReference type="RefSeq" id="WP_088073345.1">
    <property type="nucleotide sequence ID" value="NZ_JAHQCR010000077.1"/>
</dbReference>
<keyword evidence="2" id="KW-1185">Reference proteome</keyword>
<dbReference type="Proteomes" id="UP000790580">
    <property type="component" value="Unassembled WGS sequence"/>
</dbReference>
<organism evidence="1 2">
    <name type="scientific">Evansella alkalicola</name>
    <dbReference type="NCBI Taxonomy" id="745819"/>
    <lineage>
        <taxon>Bacteria</taxon>
        <taxon>Bacillati</taxon>
        <taxon>Bacillota</taxon>
        <taxon>Bacilli</taxon>
        <taxon>Bacillales</taxon>
        <taxon>Bacillaceae</taxon>
        <taxon>Evansella</taxon>
    </lineage>
</organism>
<name>A0ABS6JXV7_9BACI</name>
<sequence>MNNLSCLVCQSDIKFGNESFVGEIIECSDCGEEHEVVEENGSLTIGLAPEIEESWGE</sequence>
<evidence type="ECO:0000313" key="2">
    <source>
        <dbReference type="Proteomes" id="UP000790580"/>
    </source>
</evidence>
<dbReference type="PANTHER" id="PTHR40393">
    <property type="entry name" value="LYSINE BIOSYNTHESIS PROTEIN-RELATED-RELATED"/>
    <property type="match status" value="1"/>
</dbReference>
<accession>A0ABS6JXV7</accession>
<proteinExistence type="predicted"/>
<comment type="caution">
    <text evidence="1">The sequence shown here is derived from an EMBL/GenBank/DDBJ whole genome shotgun (WGS) entry which is preliminary data.</text>
</comment>
<dbReference type="Pfam" id="PF21344">
    <property type="entry name" value="Zn_ribbon_LysW"/>
    <property type="match status" value="1"/>
</dbReference>
<reference evidence="1 2" key="1">
    <citation type="submission" date="2021-06" db="EMBL/GenBank/DDBJ databases">
        <title>Bacillus sp. RD4P76, an endophyte from a halophyte.</title>
        <authorList>
            <person name="Sun J.-Q."/>
        </authorList>
    </citation>
    <scope>NUCLEOTIDE SEQUENCE [LARGE SCALE GENOMIC DNA]</scope>
    <source>
        <strain evidence="1 2">JCM 17098</strain>
    </source>
</reference>